<proteinExistence type="predicted"/>
<accession>A0A5S4GJA1</accession>
<keyword evidence="2" id="KW-1185">Reference proteome</keyword>
<organism evidence="1 2">
    <name type="scientific">Nonomuraea zeae</name>
    <dbReference type="NCBI Taxonomy" id="1642303"/>
    <lineage>
        <taxon>Bacteria</taxon>
        <taxon>Bacillati</taxon>
        <taxon>Actinomycetota</taxon>
        <taxon>Actinomycetes</taxon>
        <taxon>Streptosporangiales</taxon>
        <taxon>Streptosporangiaceae</taxon>
        <taxon>Nonomuraea</taxon>
    </lineage>
</organism>
<gene>
    <name evidence="1" type="ORF">ETD85_21215</name>
</gene>
<dbReference type="EMBL" id="VCKX01000062">
    <property type="protein sequence ID" value="TMR32995.1"/>
    <property type="molecule type" value="Genomic_DNA"/>
</dbReference>
<dbReference type="Proteomes" id="UP000306628">
    <property type="component" value="Unassembled WGS sequence"/>
</dbReference>
<evidence type="ECO:0000313" key="1">
    <source>
        <dbReference type="EMBL" id="TMR32995.1"/>
    </source>
</evidence>
<dbReference type="RefSeq" id="WP_138691492.1">
    <property type="nucleotide sequence ID" value="NZ_JBHSAZ010000019.1"/>
</dbReference>
<name>A0A5S4GJA1_9ACTN</name>
<comment type="caution">
    <text evidence="1">The sequence shown here is derived from an EMBL/GenBank/DDBJ whole genome shotgun (WGS) entry which is preliminary data.</text>
</comment>
<evidence type="ECO:0000313" key="2">
    <source>
        <dbReference type="Proteomes" id="UP000306628"/>
    </source>
</evidence>
<reference evidence="1 2" key="1">
    <citation type="submission" date="2019-05" db="EMBL/GenBank/DDBJ databases">
        <title>Draft genome sequence of Nonomuraea zeae DSM 100528.</title>
        <authorList>
            <person name="Saricaoglu S."/>
            <person name="Isik K."/>
        </authorList>
    </citation>
    <scope>NUCLEOTIDE SEQUENCE [LARGE SCALE GENOMIC DNA]</scope>
    <source>
        <strain evidence="1 2">DSM 100528</strain>
    </source>
</reference>
<protein>
    <submittedName>
        <fullName evidence="1">Uncharacterized protein</fullName>
    </submittedName>
</protein>
<sequence>MPPFRRDQADLRQRLFSLFCARLTRRQGHRQHGLLFEEAIGDTRPVNVAALLRERVAGASPLTPQLLKFLAQLMYGTMRGAVS</sequence>
<dbReference type="AlphaFoldDB" id="A0A5S4GJA1"/>